<keyword evidence="5" id="KW-0547">Nucleotide-binding</keyword>
<evidence type="ECO:0000256" key="7">
    <source>
        <dbReference type="ARBA" id="ARBA00023134"/>
    </source>
</evidence>
<comment type="similarity">
    <text evidence="2">Belongs to the GTP-binding SRP family.</text>
</comment>
<dbReference type="GO" id="GO:0005525">
    <property type="term" value="F:GTP binding"/>
    <property type="evidence" value="ECO:0007669"/>
    <property type="project" value="UniProtKB-KW"/>
</dbReference>
<evidence type="ECO:0000259" key="11">
    <source>
        <dbReference type="SMART" id="SM00382"/>
    </source>
</evidence>
<name>T1AJC1_9ZZZZ</name>
<feature type="domain" description="SRP54-type proteins GTP-binding" evidence="12">
    <location>
        <begin position="173"/>
        <end position="368"/>
    </location>
</feature>
<dbReference type="NCBIfam" id="TIGR00064">
    <property type="entry name" value="ftsY"/>
    <property type="match status" value="1"/>
</dbReference>
<dbReference type="InterPro" id="IPR003593">
    <property type="entry name" value="AAA+_ATPase"/>
</dbReference>
<dbReference type="GO" id="GO:0006614">
    <property type="term" value="P:SRP-dependent cotranslational protein targeting to membrane"/>
    <property type="evidence" value="ECO:0007669"/>
    <property type="project" value="InterPro"/>
</dbReference>
<dbReference type="AlphaFoldDB" id="T1AJC1"/>
<dbReference type="InterPro" id="IPR042101">
    <property type="entry name" value="SRP54_N_sf"/>
</dbReference>
<evidence type="ECO:0000256" key="8">
    <source>
        <dbReference type="ARBA" id="ARBA00023136"/>
    </source>
</evidence>
<evidence type="ECO:0000256" key="9">
    <source>
        <dbReference type="ARBA" id="ARBA00023170"/>
    </source>
</evidence>
<dbReference type="SMART" id="SM00962">
    <property type="entry name" value="SRP54"/>
    <property type="match status" value="1"/>
</dbReference>
<accession>T1AJC1</accession>
<evidence type="ECO:0000313" key="14">
    <source>
        <dbReference type="EMBL" id="EQD60611.1"/>
    </source>
</evidence>
<feature type="region of interest" description="Disordered" evidence="10">
    <location>
        <begin position="16"/>
        <end position="45"/>
    </location>
</feature>
<keyword evidence="3" id="KW-1003">Cell membrane</keyword>
<dbReference type="Pfam" id="PF02881">
    <property type="entry name" value="SRP54_N"/>
    <property type="match status" value="1"/>
</dbReference>
<protein>
    <submittedName>
        <fullName evidence="14">Signal recognition particle-docking protein FtsY</fullName>
    </submittedName>
</protein>
<dbReference type="InterPro" id="IPR036225">
    <property type="entry name" value="SRP/SRP_N"/>
</dbReference>
<evidence type="ECO:0000256" key="6">
    <source>
        <dbReference type="ARBA" id="ARBA00022801"/>
    </source>
</evidence>
<gene>
    <name evidence="14" type="ORF">B2A_03595</name>
</gene>
<dbReference type="GO" id="GO:0005886">
    <property type="term" value="C:plasma membrane"/>
    <property type="evidence" value="ECO:0007669"/>
    <property type="project" value="UniProtKB-SubCell"/>
</dbReference>
<dbReference type="Gene3D" id="1.20.120.140">
    <property type="entry name" value="Signal recognition particle SRP54, nucleotide-binding domain"/>
    <property type="match status" value="1"/>
</dbReference>
<evidence type="ECO:0000256" key="10">
    <source>
        <dbReference type="SAM" id="MobiDB-lite"/>
    </source>
</evidence>
<dbReference type="PANTHER" id="PTHR43134">
    <property type="entry name" value="SIGNAL RECOGNITION PARTICLE RECEPTOR SUBUNIT ALPHA"/>
    <property type="match status" value="1"/>
</dbReference>
<dbReference type="Gene3D" id="3.40.50.300">
    <property type="entry name" value="P-loop containing nucleotide triphosphate hydrolases"/>
    <property type="match status" value="1"/>
</dbReference>
<comment type="subcellular location">
    <subcellularLocation>
        <location evidence="1">Cell membrane</location>
        <topology evidence="1">Peripheral membrane protein</topology>
        <orientation evidence="1">Cytoplasmic side</orientation>
    </subcellularLocation>
</comment>
<evidence type="ECO:0000256" key="1">
    <source>
        <dbReference type="ARBA" id="ARBA00004413"/>
    </source>
</evidence>
<dbReference type="InterPro" id="IPR000897">
    <property type="entry name" value="SRP54_GTPase_dom"/>
</dbReference>
<proteinExistence type="inferred from homology"/>
<dbReference type="PANTHER" id="PTHR43134:SF1">
    <property type="entry name" value="SIGNAL RECOGNITION PARTICLE RECEPTOR SUBUNIT ALPHA"/>
    <property type="match status" value="1"/>
</dbReference>
<keyword evidence="9" id="KW-0675">Receptor</keyword>
<dbReference type="SMART" id="SM00382">
    <property type="entry name" value="AAA"/>
    <property type="match status" value="1"/>
</dbReference>
<dbReference type="SMART" id="SM00963">
    <property type="entry name" value="SRP54_N"/>
    <property type="match status" value="1"/>
</dbReference>
<evidence type="ECO:0000256" key="3">
    <source>
        <dbReference type="ARBA" id="ARBA00022475"/>
    </source>
</evidence>
<evidence type="ECO:0000259" key="12">
    <source>
        <dbReference type="SMART" id="SM00962"/>
    </source>
</evidence>
<dbReference type="InterPro" id="IPR004390">
    <property type="entry name" value="SR_rcpt_FtsY"/>
</dbReference>
<dbReference type="InterPro" id="IPR013822">
    <property type="entry name" value="Signal_recog_particl_SRP54_hlx"/>
</dbReference>
<dbReference type="GO" id="GO:0005047">
    <property type="term" value="F:signal recognition particle binding"/>
    <property type="evidence" value="ECO:0007669"/>
    <property type="project" value="TreeGrafter"/>
</dbReference>
<dbReference type="SUPFAM" id="SSF47364">
    <property type="entry name" value="Domain of the SRP/SRP receptor G-proteins"/>
    <property type="match status" value="1"/>
</dbReference>
<feature type="domain" description="AAA+ ATPase" evidence="11">
    <location>
        <begin position="172"/>
        <end position="349"/>
    </location>
</feature>
<evidence type="ECO:0000259" key="13">
    <source>
        <dbReference type="SMART" id="SM00963"/>
    </source>
</evidence>
<reference evidence="14" key="2">
    <citation type="journal article" date="2014" name="ISME J.">
        <title>Microbial stratification in low pH oxic and suboxic macroscopic growths along an acid mine drainage.</title>
        <authorList>
            <person name="Mendez-Garcia C."/>
            <person name="Mesa V."/>
            <person name="Sprenger R.R."/>
            <person name="Richter M."/>
            <person name="Diez M.S."/>
            <person name="Solano J."/>
            <person name="Bargiela R."/>
            <person name="Golyshina O.V."/>
            <person name="Manteca A."/>
            <person name="Ramos J.L."/>
            <person name="Gallego J.R."/>
            <person name="Llorente I."/>
            <person name="Martins Dos Santos V.A."/>
            <person name="Jensen O.N."/>
            <person name="Pelaez A.I."/>
            <person name="Sanchez J."/>
            <person name="Ferrer M."/>
        </authorList>
    </citation>
    <scope>NUCLEOTIDE SEQUENCE</scope>
</reference>
<keyword evidence="8" id="KW-0472">Membrane</keyword>
<keyword evidence="7" id="KW-0342">GTP-binding</keyword>
<comment type="caution">
    <text evidence="14">The sequence shown here is derived from an EMBL/GenBank/DDBJ whole genome shotgun (WGS) entry which is preliminary data.</text>
</comment>
<organism evidence="14">
    <name type="scientific">mine drainage metagenome</name>
    <dbReference type="NCBI Taxonomy" id="410659"/>
    <lineage>
        <taxon>unclassified sequences</taxon>
        <taxon>metagenomes</taxon>
        <taxon>ecological metagenomes</taxon>
    </lineage>
</organism>
<feature type="domain" description="Signal recognition particle SRP54 helical bundle" evidence="13">
    <location>
        <begin position="73"/>
        <end position="150"/>
    </location>
</feature>
<keyword evidence="4" id="KW-0963">Cytoplasm</keyword>
<dbReference type="GO" id="GO:0003924">
    <property type="term" value="F:GTPase activity"/>
    <property type="evidence" value="ECO:0007669"/>
    <property type="project" value="TreeGrafter"/>
</dbReference>
<evidence type="ECO:0000256" key="2">
    <source>
        <dbReference type="ARBA" id="ARBA00008531"/>
    </source>
</evidence>
<dbReference type="InterPro" id="IPR027417">
    <property type="entry name" value="P-loop_NTPase"/>
</dbReference>
<dbReference type="EMBL" id="AUZZ01002405">
    <property type="protein sequence ID" value="EQD60611.1"/>
    <property type="molecule type" value="Genomic_DNA"/>
</dbReference>
<reference evidence="14" key="1">
    <citation type="submission" date="2013-08" db="EMBL/GenBank/DDBJ databases">
        <authorList>
            <person name="Mendez C."/>
            <person name="Richter M."/>
            <person name="Ferrer M."/>
            <person name="Sanchez J."/>
        </authorList>
    </citation>
    <scope>NUCLEOTIDE SEQUENCE</scope>
</reference>
<dbReference type="Pfam" id="PF00448">
    <property type="entry name" value="SRP54"/>
    <property type="match status" value="1"/>
</dbReference>
<dbReference type="GO" id="GO:0005737">
    <property type="term" value="C:cytoplasm"/>
    <property type="evidence" value="ECO:0007669"/>
    <property type="project" value="UniProtKB-ARBA"/>
</dbReference>
<keyword evidence="6" id="KW-0378">Hydrolase</keyword>
<evidence type="ECO:0000256" key="5">
    <source>
        <dbReference type="ARBA" id="ARBA00022741"/>
    </source>
</evidence>
<evidence type="ECO:0000256" key="4">
    <source>
        <dbReference type="ARBA" id="ARBA00022490"/>
    </source>
</evidence>
<dbReference type="SUPFAM" id="SSF52540">
    <property type="entry name" value="P-loop containing nucleoside triphosphate hydrolases"/>
    <property type="match status" value="1"/>
</dbReference>
<sequence length="371" mass="39620">MFDSLKRKLSDAIKTFSKSEEHKVDEEIKEEAAHGEAAEPTVDDKSNVVGEAVDKGAPKHAEVQRDSGIKLSVSTNIKKTIFGSVKLSDAEIDRFAEKLRVSMLESDVSFEVAEGFVEQVKVILGERKLSSKGLQDELIGTVREALLDTLRSSKGAIDIMSFIPERISSGGAPVKILFLGPNGTGKTTTIAKIAYALKNKGLHPLLSASDTFRAAAIEQTEHHANAVGVPVIKSSYGADPTSVAFDAVAYAKAHGNDVVLIDSAGRQETNKNLIGEIQKMRRVIGPDLTIYVGESVSGGAIAMQIAEFSKFVKIDGIILTKLDCDAKGGNSISISKITGIPIMFFGTGEKYTDLVPYDPAKVVDMILPGAG</sequence>